<comment type="caution">
    <text evidence="1">The sequence shown here is derived from an EMBL/GenBank/DDBJ whole genome shotgun (WGS) entry which is preliminary data.</text>
</comment>
<keyword evidence="1" id="KW-0808">Transferase</keyword>
<evidence type="ECO:0000313" key="2">
    <source>
        <dbReference type="Proteomes" id="UP000321513"/>
    </source>
</evidence>
<name>A0A512BFU0_9BACT</name>
<dbReference type="RefSeq" id="WP_147204950.1">
    <property type="nucleotide sequence ID" value="NZ_BJYT01000013.1"/>
</dbReference>
<dbReference type="PROSITE" id="PS51257">
    <property type="entry name" value="PROKAR_LIPOPROTEIN"/>
    <property type="match status" value="1"/>
</dbReference>
<dbReference type="Gene3D" id="2.130.10.10">
    <property type="entry name" value="YVTN repeat-like/Quinoprotein amine dehydrogenase"/>
    <property type="match status" value="1"/>
</dbReference>
<keyword evidence="2" id="KW-1185">Reference proteome</keyword>
<dbReference type="InterPro" id="IPR015943">
    <property type="entry name" value="WD40/YVTN_repeat-like_dom_sf"/>
</dbReference>
<dbReference type="Pfam" id="PF05096">
    <property type="entry name" value="Glu_cyclase_2"/>
    <property type="match status" value="1"/>
</dbReference>
<gene>
    <name evidence="1" type="ORF">SAE01_33300</name>
</gene>
<dbReference type="AlphaFoldDB" id="A0A512BFU0"/>
<reference evidence="1 2" key="1">
    <citation type="submission" date="2019-07" db="EMBL/GenBank/DDBJ databases">
        <title>Whole genome shotgun sequence of Segetibacter aerophilus NBRC 106135.</title>
        <authorList>
            <person name="Hosoyama A."/>
            <person name="Uohara A."/>
            <person name="Ohji S."/>
            <person name="Ichikawa N."/>
        </authorList>
    </citation>
    <scope>NUCLEOTIDE SEQUENCE [LARGE SCALE GENOMIC DNA]</scope>
    <source>
        <strain evidence="1 2">NBRC 106135</strain>
    </source>
</reference>
<dbReference type="PANTHER" id="PTHR31270:SF1">
    <property type="entry name" value="GLUTAMINYL-PEPTIDE CYCLOTRANSFERASE"/>
    <property type="match status" value="1"/>
</dbReference>
<sequence>MKRLLAFTSLALLVIGCKNDSSSSDNTAATTTANAVAAPANINYNIVASYPHDTSSYTQGLIWQNNALYESTGLEGESRVMKVDLKNGKAEQSISIDPAVFGEGITILNDKIYELTWQSNVVYVYDAKTFKKIKEFAWDHEGWGITHNGKELIISTGDSNLYFVDPETFKLLRIVGVTDNNGPVGNLNELEYVNGAVFSNIYLTDYIVRIDPSNGHITGRLDLSGLLEKSGKTVNKDNGYVLNGIAFDSVKNSLYITGKKWPLLYEMKLN</sequence>
<proteinExistence type="predicted"/>
<accession>A0A512BFU0</accession>
<evidence type="ECO:0000313" key="1">
    <source>
        <dbReference type="EMBL" id="GEO10834.1"/>
    </source>
</evidence>
<dbReference type="PANTHER" id="PTHR31270">
    <property type="entry name" value="GLUTAMINYL-PEPTIDE CYCLOTRANSFERASE"/>
    <property type="match status" value="1"/>
</dbReference>
<organism evidence="1 2">
    <name type="scientific">Segetibacter aerophilus</name>
    <dbReference type="NCBI Taxonomy" id="670293"/>
    <lineage>
        <taxon>Bacteria</taxon>
        <taxon>Pseudomonadati</taxon>
        <taxon>Bacteroidota</taxon>
        <taxon>Chitinophagia</taxon>
        <taxon>Chitinophagales</taxon>
        <taxon>Chitinophagaceae</taxon>
        <taxon>Segetibacter</taxon>
    </lineage>
</organism>
<dbReference type="SUPFAM" id="SSF50969">
    <property type="entry name" value="YVTN repeat-like/Quinoprotein amine dehydrogenase"/>
    <property type="match status" value="1"/>
</dbReference>
<dbReference type="InterPro" id="IPR007788">
    <property type="entry name" value="QCT"/>
</dbReference>
<dbReference type="InterPro" id="IPR011044">
    <property type="entry name" value="Quino_amine_DH_bsu"/>
</dbReference>
<dbReference type="EMBL" id="BJYT01000013">
    <property type="protein sequence ID" value="GEO10834.1"/>
    <property type="molecule type" value="Genomic_DNA"/>
</dbReference>
<dbReference type="OrthoDB" id="9783700at2"/>
<dbReference type="GO" id="GO:0016603">
    <property type="term" value="F:glutaminyl-peptide cyclotransferase activity"/>
    <property type="evidence" value="ECO:0007669"/>
    <property type="project" value="InterPro"/>
</dbReference>
<dbReference type="Proteomes" id="UP000321513">
    <property type="component" value="Unassembled WGS sequence"/>
</dbReference>
<protein>
    <submittedName>
        <fullName evidence="1">Glutaminyl-peptide cyclotransferase</fullName>
    </submittedName>
</protein>